<reference evidence="2" key="1">
    <citation type="submission" date="2022-02" db="EMBL/GenBank/DDBJ databases">
        <title>Towards deciphering the DNA virus diversity associated with rodent species in the families Cricetidae and Heteromyidae.</title>
        <authorList>
            <person name="Lund M."/>
            <person name="Larsen B.B."/>
            <person name="Gryseels S."/>
            <person name="Kraberger S."/>
            <person name="Rowsey D.M."/>
            <person name="Steger L."/>
            <person name="Yule K.M."/>
            <person name="Upham N.S."/>
            <person name="Worobey M."/>
            <person name="Van Doorslaer K."/>
            <person name="Varsani A."/>
        </authorList>
    </citation>
    <scope>NUCLEOTIDE SEQUENCE</scope>
    <source>
        <strain evidence="2">NeonRodF8_29</strain>
    </source>
</reference>
<organism evidence="2">
    <name type="scientific">Peromfec virus RodF8_29</name>
    <dbReference type="NCBI Taxonomy" id="2929367"/>
    <lineage>
        <taxon>Viruses</taxon>
        <taxon>Monodnaviria</taxon>
        <taxon>Sangervirae</taxon>
        <taxon>Phixviricota</taxon>
        <taxon>Malgrandaviricetes</taxon>
        <taxon>Petitvirales</taxon>
        <taxon>Microviridae</taxon>
    </lineage>
</organism>
<feature type="region of interest" description="Disordered" evidence="1">
    <location>
        <begin position="20"/>
        <end position="65"/>
    </location>
</feature>
<proteinExistence type="predicted"/>
<accession>A0A976R5H9</accession>
<evidence type="ECO:0000256" key="1">
    <source>
        <dbReference type="SAM" id="MobiDB-lite"/>
    </source>
</evidence>
<protein>
    <submittedName>
        <fullName evidence="2">DNA pilot protein</fullName>
    </submittedName>
</protein>
<name>A0A976R5H9_9VIRU</name>
<sequence>MTDAESKALYEQASQWLNMNGSTSTHYADGSPRDPNSPDVGMSSSGGRLFRTGTGSSAASVASTGSTESGMSAALQSILDQVYQISEQNTARSEAQAKELRGWQEQQNQKAMDFNAAEAERSRQWQQMMSNTAHQREVADLQAAGLNPILSASGGNGAAVTSGATASGVTSAGAQGEVDKSASSSIVGLMSAMWAAQTQLESQRISAQNQLAIAEKTNATSELIARLTGEYGLSRAALTGEYGLSQTSLSGQFGLAQTSLAGEYGLSQTQIQSATSELVAKISAAASRANASTAAWATVNSAQIHAWATTEAAQLNLQGTQQRTFADALTSLVQTGANFLGGQLSSIRSSSTAKDVAEINKESSKYSADMSYRSSVQAANKNFMSQTLRGVLSLLPFLG</sequence>
<evidence type="ECO:0000313" key="2">
    <source>
        <dbReference type="EMBL" id="UPW41651.1"/>
    </source>
</evidence>
<dbReference type="EMBL" id="OM869644">
    <property type="protein sequence ID" value="UPW41651.1"/>
    <property type="molecule type" value="Genomic_DNA"/>
</dbReference>
<feature type="compositionally biased region" description="Low complexity" evidence="1">
    <location>
        <begin position="52"/>
        <end position="65"/>
    </location>
</feature>